<evidence type="ECO:0000256" key="11">
    <source>
        <dbReference type="SAM" id="Phobius"/>
    </source>
</evidence>
<dbReference type="SUPFAM" id="SSF55874">
    <property type="entry name" value="ATPase domain of HSP90 chaperone/DNA topoisomerase II/histidine kinase"/>
    <property type="match status" value="1"/>
</dbReference>
<dbReference type="SMART" id="SM00304">
    <property type="entry name" value="HAMP"/>
    <property type="match status" value="1"/>
</dbReference>
<keyword evidence="6 11" id="KW-0812">Transmembrane</keyword>
<dbReference type="GO" id="GO:0005886">
    <property type="term" value="C:plasma membrane"/>
    <property type="evidence" value="ECO:0007669"/>
    <property type="project" value="UniProtKB-SubCell"/>
</dbReference>
<organism evidence="14 15">
    <name type="scientific">Isoptericola sediminis</name>
    <dbReference type="NCBI Taxonomy" id="2733572"/>
    <lineage>
        <taxon>Bacteria</taxon>
        <taxon>Bacillati</taxon>
        <taxon>Actinomycetota</taxon>
        <taxon>Actinomycetes</taxon>
        <taxon>Micrococcales</taxon>
        <taxon>Promicromonosporaceae</taxon>
        <taxon>Isoptericola</taxon>
    </lineage>
</organism>
<dbReference type="SUPFAM" id="SSF158472">
    <property type="entry name" value="HAMP domain-like"/>
    <property type="match status" value="1"/>
</dbReference>
<feature type="domain" description="Histidine kinase" evidence="12">
    <location>
        <begin position="159"/>
        <end position="377"/>
    </location>
</feature>
<dbReference type="GO" id="GO:0000155">
    <property type="term" value="F:phosphorelay sensor kinase activity"/>
    <property type="evidence" value="ECO:0007669"/>
    <property type="project" value="InterPro"/>
</dbReference>
<sequence length="382" mass="40161">MSTARARGPRRRVRDGLAARLMLAQFLVITAGAVTLLGTAFLVAPGLFSDHLARAGAPDEETLDHVRSAFTDALGIALPVGALMALAAAGLVSWVLVRRLVRPIEQLAVSADTIATGRGEAPVPVAAFSSEMRQLSDSFEHMARRLADVDSGRARLLADLAHELRTPLATLQAYLQGMQDGVVPLTDESWETAQQQVDRLRRLSSDVREVAAAQEHALDLRREPLDMVGSAASAVALAEPRATAAGITVKLVPPPVATAEVLADRDRIGQVLGNLLDNAVRHTPPGGRVDVGVARGDDQVTVTVTDTGPGVPADQREAIFDRFHRGDPSRTADGSGSGLGLTIARAIVVELGGRLEASGPQGPADGARFVVRLPAHDPRPAS</sequence>
<dbReference type="Proteomes" id="UP000557204">
    <property type="component" value="Unassembled WGS sequence"/>
</dbReference>
<dbReference type="Pfam" id="PF00672">
    <property type="entry name" value="HAMP"/>
    <property type="match status" value="1"/>
</dbReference>
<dbReference type="AlphaFoldDB" id="A0A849K1J3"/>
<dbReference type="Gene3D" id="1.10.287.130">
    <property type="match status" value="1"/>
</dbReference>
<protein>
    <recommendedName>
        <fullName evidence="3">histidine kinase</fullName>
        <ecNumber evidence="3">2.7.13.3</ecNumber>
    </recommendedName>
</protein>
<evidence type="ECO:0000313" key="14">
    <source>
        <dbReference type="EMBL" id="NNU27038.1"/>
    </source>
</evidence>
<keyword evidence="4" id="KW-0597">Phosphoprotein</keyword>
<evidence type="ECO:0000259" key="12">
    <source>
        <dbReference type="PROSITE" id="PS50109"/>
    </source>
</evidence>
<proteinExistence type="predicted"/>
<dbReference type="SMART" id="SM00388">
    <property type="entry name" value="HisKA"/>
    <property type="match status" value="1"/>
</dbReference>
<dbReference type="InterPro" id="IPR005467">
    <property type="entry name" value="His_kinase_dom"/>
</dbReference>
<dbReference type="InterPro" id="IPR004358">
    <property type="entry name" value="Sig_transdc_His_kin-like_C"/>
</dbReference>
<feature type="domain" description="HAMP" evidence="13">
    <location>
        <begin position="98"/>
        <end position="151"/>
    </location>
</feature>
<dbReference type="SMART" id="SM00387">
    <property type="entry name" value="HATPase_c"/>
    <property type="match status" value="1"/>
</dbReference>
<feature type="transmembrane region" description="Helical" evidence="11">
    <location>
        <begin position="73"/>
        <end position="97"/>
    </location>
</feature>
<keyword evidence="7 14" id="KW-0418">Kinase</keyword>
<dbReference type="InterPro" id="IPR050428">
    <property type="entry name" value="TCS_sensor_his_kinase"/>
</dbReference>
<keyword evidence="5" id="KW-0808">Transferase</keyword>
<evidence type="ECO:0000313" key="15">
    <source>
        <dbReference type="Proteomes" id="UP000557204"/>
    </source>
</evidence>
<evidence type="ECO:0000256" key="7">
    <source>
        <dbReference type="ARBA" id="ARBA00022777"/>
    </source>
</evidence>
<evidence type="ECO:0000256" key="1">
    <source>
        <dbReference type="ARBA" id="ARBA00000085"/>
    </source>
</evidence>
<dbReference type="PANTHER" id="PTHR45436">
    <property type="entry name" value="SENSOR HISTIDINE KINASE YKOH"/>
    <property type="match status" value="1"/>
</dbReference>
<keyword evidence="10 11" id="KW-0472">Membrane</keyword>
<dbReference type="CDD" id="cd00082">
    <property type="entry name" value="HisKA"/>
    <property type="match status" value="1"/>
</dbReference>
<dbReference type="Gene3D" id="6.10.340.10">
    <property type="match status" value="1"/>
</dbReference>
<evidence type="ECO:0000256" key="9">
    <source>
        <dbReference type="ARBA" id="ARBA00023012"/>
    </source>
</evidence>
<keyword evidence="15" id="KW-1185">Reference proteome</keyword>
<feature type="transmembrane region" description="Helical" evidence="11">
    <location>
        <begin position="21"/>
        <end position="44"/>
    </location>
</feature>
<dbReference type="PROSITE" id="PS50109">
    <property type="entry name" value="HIS_KIN"/>
    <property type="match status" value="1"/>
</dbReference>
<dbReference type="Gene3D" id="3.30.565.10">
    <property type="entry name" value="Histidine kinase-like ATPase, C-terminal domain"/>
    <property type="match status" value="1"/>
</dbReference>
<evidence type="ECO:0000256" key="5">
    <source>
        <dbReference type="ARBA" id="ARBA00022679"/>
    </source>
</evidence>
<accession>A0A849K1J3</accession>
<dbReference type="SUPFAM" id="SSF47384">
    <property type="entry name" value="Homodimeric domain of signal transducing histidine kinase"/>
    <property type="match status" value="1"/>
</dbReference>
<dbReference type="PANTHER" id="PTHR45436:SF5">
    <property type="entry name" value="SENSOR HISTIDINE KINASE TRCS"/>
    <property type="match status" value="1"/>
</dbReference>
<gene>
    <name evidence="14" type="ORF">HLI28_05690</name>
</gene>
<dbReference type="PROSITE" id="PS50885">
    <property type="entry name" value="HAMP"/>
    <property type="match status" value="1"/>
</dbReference>
<dbReference type="InterPro" id="IPR003594">
    <property type="entry name" value="HATPase_dom"/>
</dbReference>
<dbReference type="InterPro" id="IPR036097">
    <property type="entry name" value="HisK_dim/P_sf"/>
</dbReference>
<evidence type="ECO:0000256" key="4">
    <source>
        <dbReference type="ARBA" id="ARBA00022553"/>
    </source>
</evidence>
<dbReference type="PRINTS" id="PR00344">
    <property type="entry name" value="BCTRLSENSOR"/>
</dbReference>
<dbReference type="CDD" id="cd00075">
    <property type="entry name" value="HATPase"/>
    <property type="match status" value="1"/>
</dbReference>
<evidence type="ECO:0000259" key="13">
    <source>
        <dbReference type="PROSITE" id="PS50885"/>
    </source>
</evidence>
<dbReference type="InterPro" id="IPR036890">
    <property type="entry name" value="HATPase_C_sf"/>
</dbReference>
<comment type="caution">
    <text evidence="14">The sequence shown here is derived from an EMBL/GenBank/DDBJ whole genome shotgun (WGS) entry which is preliminary data.</text>
</comment>
<evidence type="ECO:0000256" key="10">
    <source>
        <dbReference type="ARBA" id="ARBA00023136"/>
    </source>
</evidence>
<dbReference type="InterPro" id="IPR003660">
    <property type="entry name" value="HAMP_dom"/>
</dbReference>
<dbReference type="InterPro" id="IPR003661">
    <property type="entry name" value="HisK_dim/P_dom"/>
</dbReference>
<evidence type="ECO:0000256" key="8">
    <source>
        <dbReference type="ARBA" id="ARBA00022989"/>
    </source>
</evidence>
<evidence type="ECO:0000256" key="3">
    <source>
        <dbReference type="ARBA" id="ARBA00012438"/>
    </source>
</evidence>
<dbReference type="Pfam" id="PF02518">
    <property type="entry name" value="HATPase_c"/>
    <property type="match status" value="1"/>
</dbReference>
<keyword evidence="8 11" id="KW-1133">Transmembrane helix</keyword>
<keyword evidence="9" id="KW-0902">Two-component regulatory system</keyword>
<comment type="subcellular location">
    <subcellularLocation>
        <location evidence="2">Cell membrane</location>
    </subcellularLocation>
</comment>
<comment type="catalytic activity">
    <reaction evidence="1">
        <text>ATP + protein L-histidine = ADP + protein N-phospho-L-histidine.</text>
        <dbReference type="EC" id="2.7.13.3"/>
    </reaction>
</comment>
<dbReference type="EMBL" id="JABFAJ010000010">
    <property type="protein sequence ID" value="NNU27038.1"/>
    <property type="molecule type" value="Genomic_DNA"/>
</dbReference>
<name>A0A849K1J3_9MICO</name>
<dbReference type="EC" id="2.7.13.3" evidence="3"/>
<evidence type="ECO:0000256" key="6">
    <source>
        <dbReference type="ARBA" id="ARBA00022692"/>
    </source>
</evidence>
<dbReference type="Pfam" id="PF00512">
    <property type="entry name" value="HisKA"/>
    <property type="match status" value="1"/>
</dbReference>
<dbReference type="CDD" id="cd06225">
    <property type="entry name" value="HAMP"/>
    <property type="match status" value="1"/>
</dbReference>
<reference evidence="14 15" key="1">
    <citation type="submission" date="2020-05" db="EMBL/GenBank/DDBJ databases">
        <title>Genome sequence of Isoptericola sp. JC619 isolated from Chilika lagoon, India.</title>
        <authorList>
            <person name="Kumar D."/>
            <person name="Appam K."/>
            <person name="Gandham S."/>
            <person name="Uppada J."/>
            <person name="Sasikala C."/>
            <person name="Venkata Ramana C."/>
        </authorList>
    </citation>
    <scope>NUCLEOTIDE SEQUENCE [LARGE SCALE GENOMIC DNA]</scope>
    <source>
        <strain evidence="14 15">JC619</strain>
    </source>
</reference>
<dbReference type="RefSeq" id="WP_171246535.1">
    <property type="nucleotide sequence ID" value="NZ_JABFAJ010000010.1"/>
</dbReference>
<evidence type="ECO:0000256" key="2">
    <source>
        <dbReference type="ARBA" id="ARBA00004236"/>
    </source>
</evidence>